<evidence type="ECO:0000256" key="1">
    <source>
        <dbReference type="PROSITE-ProRule" id="PRU00047"/>
    </source>
</evidence>
<feature type="compositionally biased region" description="Basic and acidic residues" evidence="2">
    <location>
        <begin position="871"/>
        <end position="896"/>
    </location>
</feature>
<feature type="compositionally biased region" description="Low complexity" evidence="2">
    <location>
        <begin position="908"/>
        <end position="917"/>
    </location>
</feature>
<feature type="region of interest" description="Disordered" evidence="2">
    <location>
        <begin position="404"/>
        <end position="433"/>
    </location>
</feature>
<feature type="region of interest" description="Disordered" evidence="2">
    <location>
        <begin position="1005"/>
        <end position="1043"/>
    </location>
</feature>
<dbReference type="GO" id="GO:0015074">
    <property type="term" value="P:DNA integration"/>
    <property type="evidence" value="ECO:0007669"/>
    <property type="project" value="InterPro"/>
</dbReference>
<dbReference type="InterPro" id="IPR050951">
    <property type="entry name" value="Retrovirus_Pol_polyprotein"/>
</dbReference>
<feature type="compositionally biased region" description="Basic and acidic residues" evidence="2">
    <location>
        <begin position="404"/>
        <end position="419"/>
    </location>
</feature>
<feature type="domain" description="CCHC-type" evidence="3">
    <location>
        <begin position="533"/>
        <end position="547"/>
    </location>
</feature>
<dbReference type="GO" id="GO:0003676">
    <property type="term" value="F:nucleic acid binding"/>
    <property type="evidence" value="ECO:0007669"/>
    <property type="project" value="InterPro"/>
</dbReference>
<dbReference type="GO" id="GO:0008270">
    <property type="term" value="F:zinc ion binding"/>
    <property type="evidence" value="ECO:0007669"/>
    <property type="project" value="UniProtKB-KW"/>
</dbReference>
<dbReference type="InterPro" id="IPR012337">
    <property type="entry name" value="RNaseH-like_sf"/>
</dbReference>
<protein>
    <recommendedName>
        <fullName evidence="7">Copia protein</fullName>
    </recommendedName>
</protein>
<dbReference type="OrthoDB" id="418030at2759"/>
<feature type="domain" description="Integrase catalytic" evidence="4">
    <location>
        <begin position="1281"/>
        <end position="1444"/>
    </location>
</feature>
<feature type="region of interest" description="Disordered" evidence="2">
    <location>
        <begin position="447"/>
        <end position="491"/>
    </location>
</feature>
<feature type="compositionally biased region" description="Basic and acidic residues" evidence="2">
    <location>
        <begin position="833"/>
        <end position="848"/>
    </location>
</feature>
<evidence type="ECO:0000259" key="3">
    <source>
        <dbReference type="PROSITE" id="PS50158"/>
    </source>
</evidence>
<feature type="compositionally biased region" description="Polar residues" evidence="2">
    <location>
        <begin position="138"/>
        <end position="147"/>
    </location>
</feature>
<feature type="region of interest" description="Disordered" evidence="2">
    <location>
        <begin position="1"/>
        <end position="72"/>
    </location>
</feature>
<proteinExistence type="predicted"/>
<dbReference type="InterPro" id="IPR001878">
    <property type="entry name" value="Znf_CCHC"/>
</dbReference>
<dbReference type="SUPFAM" id="SSF57756">
    <property type="entry name" value="Retrovirus zinc finger-like domains"/>
    <property type="match status" value="1"/>
</dbReference>
<reference evidence="5 6" key="1">
    <citation type="submission" date="2016-02" db="EMBL/GenBank/DDBJ databases">
        <title>Genome analysis of coral dinoflagellate symbionts highlights evolutionary adaptations to a symbiotic lifestyle.</title>
        <authorList>
            <person name="Aranda M."/>
            <person name="Li Y."/>
            <person name="Liew Y.J."/>
            <person name="Baumgarten S."/>
            <person name="Simakov O."/>
            <person name="Wilson M."/>
            <person name="Piel J."/>
            <person name="Ashoor H."/>
            <person name="Bougouffa S."/>
            <person name="Bajic V.B."/>
            <person name="Ryu T."/>
            <person name="Ravasi T."/>
            <person name="Bayer T."/>
            <person name="Micklem G."/>
            <person name="Kim H."/>
            <person name="Bhak J."/>
            <person name="Lajeunesse T.C."/>
            <person name="Voolstra C.R."/>
        </authorList>
    </citation>
    <scope>NUCLEOTIDE SEQUENCE [LARGE SCALE GENOMIC DNA]</scope>
    <source>
        <strain evidence="5 6">CCMP2467</strain>
    </source>
</reference>
<feature type="compositionally biased region" description="Acidic residues" evidence="2">
    <location>
        <begin position="459"/>
        <end position="478"/>
    </location>
</feature>
<sequence length="1556" mass="175541">MSFIRDASGMEWERIEDSEDEAESTTTVLPEEVPMTSQMHSPSPSREASSGRWTPTMHGALAGSGQRGRGTARHLNWEEAPARASSWQQPTSGWPASDQDWLWHEWSDQSWNADPWSDFLDSQRPGWRSRRYANWTEGSDASSQWSMESPEDDVVPRPRLCEPNQEKRGEMLQRATPLEVLDYVTSCVRLHLEQLKLRKFEEDGDVQLRDVDRAGKNHGDGAPDKGYLKLHNSFPPEFKARSRLMQQMRERAGKILNHLTVADVATDGGVELIKREMEKSPIIRLLEHKEVDRKRQKFMKLSRYPKESLESFINRASIYRHENDQCQNYKVGTKFYLGHLLDAAKLSRKDEALIKTASQGLHDEGRVVNAMLDLAEQLEGLPGFPIGKGEPDMPDEDKYLVQKRAGDREFPPRRDDRSGRFQHGGKGSRGNRLRAKWKQVFHTILEDIDSSDGQASEPAAEEDEPDQDDGTGGEEESASGETEAASDLPAEVYAQEYKAKKRVNEIKQMRQYYKKDPEKTKAWIKEQQKREPCFLCQKLGHWSQECPLRQKKGASNSRSSHAVHVTSVTSGPASSEPGQWDMLASLAAYTKSDPELPDDVQQCQGFHECLVTIDHTTLDHETFWSMRELHSSLILDLGCMKSVAGTKWVNQHIQRLRGLGRWMKAVKGHESFRFGDGHELCSEYAFVFEATVLGVRVILKVSVVPGECPPLLSKPACSQMGMIIDTELHTVSSRKLKIKNYGLHQTYGGHYALPIAEFTEAMQPIHAPDIPQHLEAIPVYVMQSDVQVPAPPDTDVMRPDATEEDVSRRDRERDQPSQEDDEDFANALSETSGWDRVEMPSEAPEERPRIRKSTSRTSFATRSHLRKSRSKSADSKGKSSDGEKARQPKATVDKNRKQTRSPATRKMPSTPGASSTAPPTPAKPTTIAVLKAQAEELEEQLWPYMDPHSIEVEGSKATRAYWVERVRVLEEELKIAQGPWPMQDVPNPDADKPTLRGEPAFLPIHTDEDELNLEDPPPPKGRPATRSGPPVAKAKAVGKSQKVKALTDHQANFPTLSNRYSDDLVINVALSLTCQMLTFKWKQLVWMLRIRRAVEMEFGDSSRWRRNPRWLMMMMMGKQIASLWGHLGAARQLCNDPKLNYLMKGNALPDDEPFDIGGHDPDAMAHKGKTLKAKRQKYVPLWEFVEVDASTAQEHMKPWRDQATGDKYDYIYFEGASGSLSRELRSTLAKLHVVLGHVSSDKLKRMLHLNGAKDHIINAAGDLRCQVCQMVTGPKAPPKAAYDRPQRFNQRVVADAFFIWDSDNVKYAVIHAVDAFSLYQAASMLPSVRSDRVAHFLKNHWIGVFGPPEIVMTDAGAEFAKETESLLRAFDIQHDIVPPTAKWRMGLAERHGAVLKLLVMKTIKSTTAKGYSETKECVLASVAARNRQMRVGGFSPAQIVLGKDVAIPSSLLQQLSSGHFRYVMNQDLAFDDARRRNEEIRYAASQAFIWADGHETLRKAINSRSRHPRLEMLYEGAVIYFYDPPGSRRGLPKRLQDQVSWTGPAVVVALERTSTG</sequence>
<keyword evidence="1" id="KW-0863">Zinc-finger</keyword>
<feature type="compositionally biased region" description="Polar residues" evidence="2">
    <location>
        <begin position="35"/>
        <end position="53"/>
    </location>
</feature>
<evidence type="ECO:0008006" key="7">
    <source>
        <dbReference type="Google" id="ProtNLM"/>
    </source>
</evidence>
<dbReference type="PANTHER" id="PTHR37984:SF5">
    <property type="entry name" value="PROTEIN NYNRIN-LIKE"/>
    <property type="match status" value="1"/>
</dbReference>
<evidence type="ECO:0000259" key="4">
    <source>
        <dbReference type="PROSITE" id="PS50994"/>
    </source>
</evidence>
<dbReference type="PROSITE" id="PS50994">
    <property type="entry name" value="INTEGRASE"/>
    <property type="match status" value="1"/>
</dbReference>
<accession>A0A1Q9D2K3</accession>
<feature type="region of interest" description="Disordered" evidence="2">
    <location>
        <begin position="138"/>
        <end position="158"/>
    </location>
</feature>
<keyword evidence="6" id="KW-1185">Reference proteome</keyword>
<dbReference type="PROSITE" id="PS50158">
    <property type="entry name" value="ZF_CCHC"/>
    <property type="match status" value="1"/>
</dbReference>
<name>A0A1Q9D2K3_SYMMI</name>
<dbReference type="Proteomes" id="UP000186817">
    <property type="component" value="Unassembled WGS sequence"/>
</dbReference>
<evidence type="ECO:0000313" key="5">
    <source>
        <dbReference type="EMBL" id="OLP89402.1"/>
    </source>
</evidence>
<organism evidence="5 6">
    <name type="scientific">Symbiodinium microadriaticum</name>
    <name type="common">Dinoflagellate</name>
    <name type="synonym">Zooxanthella microadriatica</name>
    <dbReference type="NCBI Taxonomy" id="2951"/>
    <lineage>
        <taxon>Eukaryota</taxon>
        <taxon>Sar</taxon>
        <taxon>Alveolata</taxon>
        <taxon>Dinophyceae</taxon>
        <taxon>Suessiales</taxon>
        <taxon>Symbiodiniaceae</taxon>
        <taxon>Symbiodinium</taxon>
    </lineage>
</organism>
<feature type="region of interest" description="Disordered" evidence="2">
    <location>
        <begin position="787"/>
        <end position="923"/>
    </location>
</feature>
<keyword evidence="1" id="KW-0862">Zinc</keyword>
<evidence type="ECO:0000256" key="2">
    <source>
        <dbReference type="SAM" id="MobiDB-lite"/>
    </source>
</evidence>
<keyword evidence="1" id="KW-0479">Metal-binding</keyword>
<dbReference type="EMBL" id="LSRX01000762">
    <property type="protein sequence ID" value="OLP89402.1"/>
    <property type="molecule type" value="Genomic_DNA"/>
</dbReference>
<dbReference type="SUPFAM" id="SSF53098">
    <property type="entry name" value="Ribonuclease H-like"/>
    <property type="match status" value="1"/>
</dbReference>
<comment type="caution">
    <text evidence="5">The sequence shown here is derived from an EMBL/GenBank/DDBJ whole genome shotgun (WGS) entry which is preliminary data.</text>
</comment>
<dbReference type="Gene3D" id="3.30.420.10">
    <property type="entry name" value="Ribonuclease H-like superfamily/Ribonuclease H"/>
    <property type="match status" value="1"/>
</dbReference>
<dbReference type="InterPro" id="IPR001584">
    <property type="entry name" value="Integrase_cat-core"/>
</dbReference>
<dbReference type="InterPro" id="IPR036875">
    <property type="entry name" value="Znf_CCHC_sf"/>
</dbReference>
<dbReference type="PANTHER" id="PTHR37984">
    <property type="entry name" value="PROTEIN CBG26694"/>
    <property type="match status" value="1"/>
</dbReference>
<gene>
    <name evidence="5" type="ORF">AK812_SmicGene29151</name>
</gene>
<feature type="compositionally biased region" description="Basic and acidic residues" evidence="2">
    <location>
        <begin position="795"/>
        <end position="816"/>
    </location>
</feature>
<evidence type="ECO:0000313" key="6">
    <source>
        <dbReference type="Proteomes" id="UP000186817"/>
    </source>
</evidence>
<feature type="compositionally biased region" description="Acidic residues" evidence="2">
    <location>
        <begin position="14"/>
        <end position="23"/>
    </location>
</feature>
<dbReference type="InterPro" id="IPR036397">
    <property type="entry name" value="RNaseH_sf"/>
</dbReference>